<evidence type="ECO:0000313" key="3">
    <source>
        <dbReference type="Proteomes" id="UP000198858"/>
    </source>
</evidence>
<dbReference type="RefSeq" id="WP_026932843.1">
    <property type="nucleotide sequence ID" value="NZ_LT629745.1"/>
</dbReference>
<evidence type="ECO:0000256" key="1">
    <source>
        <dbReference type="SAM" id="SignalP"/>
    </source>
</evidence>
<accession>A0A1H1N521</accession>
<organism evidence="2 3">
    <name type="scientific">Christiangramia echinicola</name>
    <dbReference type="NCBI Taxonomy" id="279359"/>
    <lineage>
        <taxon>Bacteria</taxon>
        <taxon>Pseudomonadati</taxon>
        <taxon>Bacteroidota</taxon>
        <taxon>Flavobacteriia</taxon>
        <taxon>Flavobacteriales</taxon>
        <taxon>Flavobacteriaceae</taxon>
        <taxon>Christiangramia</taxon>
    </lineage>
</organism>
<dbReference type="InterPro" id="IPR025566">
    <property type="entry name" value="DUF4331"/>
</dbReference>
<name>A0A1H1N521_9FLAO</name>
<evidence type="ECO:0008006" key="4">
    <source>
        <dbReference type="Google" id="ProtNLM"/>
    </source>
</evidence>
<sequence>MKINNIKILFSALCISVVAVGCSEDDDFMMTETPTPNPPVEMMEVDFSGSYSQVDHMGRPGINTVLSSSAEIKNMHNTTIPSEMGAAFQASFEAQLEGLHDAYAVALGADPAAINFEPNILGDILNGSEPTSEDNPNPVSATVLTTVLASDVLEVAPDAPTTYFNPGNGAPNFEGAVGLTGRMLQDDVIDISLILLFGGESGARFNGEGGLPQLVTDGVALTADNITNSFPYIGAPE</sequence>
<gene>
    <name evidence="2" type="ORF">SAMN04488552_1582</name>
</gene>
<dbReference type="STRING" id="1250231.SAMN04488552_1582"/>
<reference evidence="2 3" key="1">
    <citation type="submission" date="2016-10" db="EMBL/GenBank/DDBJ databases">
        <authorList>
            <person name="Varghese N."/>
            <person name="Submissions S."/>
        </authorList>
    </citation>
    <scope>NUCLEOTIDE SEQUENCE [LARGE SCALE GENOMIC DNA]</scope>
    <source>
        <strain evidence="2 3">Mar_2010_102</strain>
    </source>
</reference>
<dbReference type="AlphaFoldDB" id="A0A1H1N521"/>
<proteinExistence type="predicted"/>
<evidence type="ECO:0000313" key="2">
    <source>
        <dbReference type="EMBL" id="SDR93958.1"/>
    </source>
</evidence>
<dbReference type="PROSITE" id="PS51257">
    <property type="entry name" value="PROKAR_LIPOPROTEIN"/>
    <property type="match status" value="1"/>
</dbReference>
<dbReference type="Proteomes" id="UP000198858">
    <property type="component" value="Chromosome I"/>
</dbReference>
<feature type="chain" id="PRO_5009255154" description="DUF4331 domain-containing protein" evidence="1">
    <location>
        <begin position="20"/>
        <end position="237"/>
    </location>
</feature>
<feature type="signal peptide" evidence="1">
    <location>
        <begin position="1"/>
        <end position="19"/>
    </location>
</feature>
<keyword evidence="1" id="KW-0732">Signal</keyword>
<keyword evidence="3" id="KW-1185">Reference proteome</keyword>
<dbReference type="Pfam" id="PF14224">
    <property type="entry name" value="DUF4331"/>
    <property type="match status" value="1"/>
</dbReference>
<dbReference type="EMBL" id="LT629745">
    <property type="protein sequence ID" value="SDR93958.1"/>
    <property type="molecule type" value="Genomic_DNA"/>
</dbReference>
<protein>
    <recommendedName>
        <fullName evidence="4">DUF4331 domain-containing protein</fullName>
    </recommendedName>
</protein>